<evidence type="ECO:0000313" key="3">
    <source>
        <dbReference type="Proteomes" id="UP000410492"/>
    </source>
</evidence>
<name>A0A653DJI4_CALMS</name>
<evidence type="ECO:0000256" key="1">
    <source>
        <dbReference type="SAM" id="SignalP"/>
    </source>
</evidence>
<dbReference type="InterPro" id="IPR006631">
    <property type="entry name" value="DM4_12"/>
</dbReference>
<dbReference type="AlphaFoldDB" id="A0A653DJI4"/>
<reference evidence="2 3" key="1">
    <citation type="submission" date="2019-01" db="EMBL/GenBank/DDBJ databases">
        <authorList>
            <person name="Sayadi A."/>
        </authorList>
    </citation>
    <scope>NUCLEOTIDE SEQUENCE [LARGE SCALE GENOMIC DNA]</scope>
</reference>
<protein>
    <submittedName>
        <fullName evidence="2">Uncharacterized protein</fullName>
    </submittedName>
</protein>
<sequence length="330" mass="37501">MVHLQAVGILLLISGSDFIAARGNYSAGNFNGSRSSSLLDDIEEASKSVGRSLSRKRRYLVFPAGSSLQLVYCLTMPSVGVGAIFTFGATAALAWELPSESDELIELLGKKKGKKTTTEAPTTIPHLTFDDHEHYNDVDDFHQSYYPPDDSPPPERIDLPSYGLASGSWSPHPPNTFYNPFLRSDIKYGDFGNVARNSISKPTKSQSARYKYKKYNQNYQRNYKTQKQYVHPIFHEIHRRTRRELYSKIENLFVALSRDGKACLLKAICEVSQVEEGKGTLMEEIFKAIFRIKPHEDYPDEDDYDKAANKNHNCTEMYPTCQHSLWTNMF</sequence>
<dbReference type="EMBL" id="CAACVG010012492">
    <property type="protein sequence ID" value="VEN60370.1"/>
    <property type="molecule type" value="Genomic_DNA"/>
</dbReference>
<evidence type="ECO:0000313" key="2">
    <source>
        <dbReference type="EMBL" id="VEN60370.1"/>
    </source>
</evidence>
<feature type="chain" id="PRO_5024883985" evidence="1">
    <location>
        <begin position="22"/>
        <end position="330"/>
    </location>
</feature>
<dbReference type="Pfam" id="PF07841">
    <property type="entry name" value="DM4_12"/>
    <property type="match status" value="1"/>
</dbReference>
<feature type="signal peptide" evidence="1">
    <location>
        <begin position="1"/>
        <end position="21"/>
    </location>
</feature>
<proteinExistence type="predicted"/>
<keyword evidence="1" id="KW-0732">Signal</keyword>
<gene>
    <name evidence="2" type="ORF">CALMAC_LOCUS18092</name>
</gene>
<keyword evidence="3" id="KW-1185">Reference proteome</keyword>
<accession>A0A653DJI4</accession>
<dbReference type="SMART" id="SM00718">
    <property type="entry name" value="DM4_12"/>
    <property type="match status" value="1"/>
</dbReference>
<organism evidence="2 3">
    <name type="scientific">Callosobruchus maculatus</name>
    <name type="common">Southern cowpea weevil</name>
    <name type="synonym">Pulse bruchid</name>
    <dbReference type="NCBI Taxonomy" id="64391"/>
    <lineage>
        <taxon>Eukaryota</taxon>
        <taxon>Metazoa</taxon>
        <taxon>Ecdysozoa</taxon>
        <taxon>Arthropoda</taxon>
        <taxon>Hexapoda</taxon>
        <taxon>Insecta</taxon>
        <taxon>Pterygota</taxon>
        <taxon>Neoptera</taxon>
        <taxon>Endopterygota</taxon>
        <taxon>Coleoptera</taxon>
        <taxon>Polyphaga</taxon>
        <taxon>Cucujiformia</taxon>
        <taxon>Chrysomeloidea</taxon>
        <taxon>Chrysomelidae</taxon>
        <taxon>Bruchinae</taxon>
        <taxon>Bruchini</taxon>
        <taxon>Callosobruchus</taxon>
    </lineage>
</organism>
<dbReference type="PANTHER" id="PTHR21398">
    <property type="entry name" value="AGAP007094-PA"/>
    <property type="match status" value="1"/>
</dbReference>
<dbReference type="OrthoDB" id="6617264at2759"/>
<dbReference type="Proteomes" id="UP000410492">
    <property type="component" value="Unassembled WGS sequence"/>
</dbReference>
<dbReference type="PANTHER" id="PTHR21398:SF1">
    <property type="entry name" value="FI03705P"/>
    <property type="match status" value="1"/>
</dbReference>